<evidence type="ECO:0000313" key="3">
    <source>
        <dbReference type="Proteomes" id="UP000237246"/>
    </source>
</evidence>
<evidence type="ECO:0000313" key="2">
    <source>
        <dbReference type="EMBL" id="POI28527.1"/>
    </source>
</evidence>
<organism evidence="2 3">
    <name type="scientific">Bambusicola thoracicus</name>
    <name type="common">Chinese bamboo-partridge</name>
    <name type="synonym">Perdix thoracica</name>
    <dbReference type="NCBI Taxonomy" id="9083"/>
    <lineage>
        <taxon>Eukaryota</taxon>
        <taxon>Metazoa</taxon>
        <taxon>Chordata</taxon>
        <taxon>Craniata</taxon>
        <taxon>Vertebrata</taxon>
        <taxon>Euteleostomi</taxon>
        <taxon>Archelosauria</taxon>
        <taxon>Archosauria</taxon>
        <taxon>Dinosauria</taxon>
        <taxon>Saurischia</taxon>
        <taxon>Theropoda</taxon>
        <taxon>Coelurosauria</taxon>
        <taxon>Aves</taxon>
        <taxon>Neognathae</taxon>
        <taxon>Galloanserae</taxon>
        <taxon>Galliformes</taxon>
        <taxon>Phasianidae</taxon>
        <taxon>Perdicinae</taxon>
        <taxon>Bambusicola</taxon>
    </lineage>
</organism>
<keyword evidence="1" id="KW-0472">Membrane</keyword>
<feature type="transmembrane region" description="Helical" evidence="1">
    <location>
        <begin position="73"/>
        <end position="97"/>
    </location>
</feature>
<proteinExistence type="predicted"/>
<sequence>LFTEKEAEEIRNTTFRDILAAVTYSQQAELQSNVFVWSKGDPCPQPQQLTAQLLPNCTPMTVLDYFEGSGAGFGIIIIVLCCLPLVSLFVAWIIAILRERDFKKLQKKKKASVRREVTGEAIHGEVAFPIR</sequence>
<dbReference type="EMBL" id="PPHD01019004">
    <property type="protein sequence ID" value="POI28527.1"/>
    <property type="molecule type" value="Genomic_DNA"/>
</dbReference>
<keyword evidence="1" id="KW-0812">Transmembrane</keyword>
<gene>
    <name evidence="2" type="ORF">CIB84_007722</name>
</gene>
<reference evidence="2 3" key="1">
    <citation type="submission" date="2018-01" db="EMBL/GenBank/DDBJ databases">
        <title>Comparison of the Chinese Bamboo Partridge and Red Junglefowl genome sequences highlights the importance of demography in genome evolution.</title>
        <authorList>
            <person name="Tiley G.P."/>
            <person name="Kimball R.T."/>
            <person name="Braun E.L."/>
            <person name="Burleigh J.G."/>
        </authorList>
    </citation>
    <scope>NUCLEOTIDE SEQUENCE [LARGE SCALE GENOMIC DNA]</scope>
    <source>
        <strain evidence="2">RTK389</strain>
        <tissue evidence="2">Blood</tissue>
    </source>
</reference>
<accession>A0A2P4SWN0</accession>
<evidence type="ECO:0000256" key="1">
    <source>
        <dbReference type="SAM" id="Phobius"/>
    </source>
</evidence>
<dbReference type="OrthoDB" id="6019201at2759"/>
<feature type="non-terminal residue" evidence="2">
    <location>
        <position position="1"/>
    </location>
</feature>
<dbReference type="Proteomes" id="UP000237246">
    <property type="component" value="Unassembled WGS sequence"/>
</dbReference>
<dbReference type="AlphaFoldDB" id="A0A2P4SWN0"/>
<protein>
    <submittedName>
        <fullName evidence="2">Uncharacterized protein</fullName>
    </submittedName>
</protein>
<comment type="caution">
    <text evidence="2">The sequence shown here is derived from an EMBL/GenBank/DDBJ whole genome shotgun (WGS) entry which is preliminary data.</text>
</comment>
<name>A0A2P4SWN0_BAMTH</name>
<keyword evidence="1" id="KW-1133">Transmembrane helix</keyword>
<keyword evidence="3" id="KW-1185">Reference proteome</keyword>